<dbReference type="GO" id="GO:0046872">
    <property type="term" value="F:metal ion binding"/>
    <property type="evidence" value="ECO:0007669"/>
    <property type="project" value="UniProtKB-KW"/>
</dbReference>
<evidence type="ECO:0000256" key="4">
    <source>
        <dbReference type="PIRSR" id="PIRSR601019-1"/>
    </source>
</evidence>
<dbReference type="Pfam" id="PF00503">
    <property type="entry name" value="G-alpha"/>
    <property type="match status" value="1"/>
</dbReference>
<dbReference type="PANTHER" id="PTHR10218">
    <property type="entry name" value="GTP-BINDING PROTEIN ALPHA SUBUNIT"/>
    <property type="match status" value="1"/>
</dbReference>
<keyword evidence="1 4" id="KW-0547">Nucleotide-binding</keyword>
<organism evidence="7 8">
    <name type="scientific">Panagrellus redivivus</name>
    <name type="common">Microworm</name>
    <dbReference type="NCBI Taxonomy" id="6233"/>
    <lineage>
        <taxon>Eukaryota</taxon>
        <taxon>Metazoa</taxon>
        <taxon>Ecdysozoa</taxon>
        <taxon>Nematoda</taxon>
        <taxon>Chromadorea</taxon>
        <taxon>Rhabditida</taxon>
        <taxon>Tylenchina</taxon>
        <taxon>Panagrolaimomorpha</taxon>
        <taxon>Panagrolaimoidea</taxon>
        <taxon>Panagrolaimidae</taxon>
        <taxon>Panagrellus</taxon>
    </lineage>
</organism>
<evidence type="ECO:0000256" key="1">
    <source>
        <dbReference type="ARBA" id="ARBA00022741"/>
    </source>
</evidence>
<feature type="binding site" evidence="5">
    <location>
        <position position="200"/>
    </location>
    <ligand>
        <name>Mg(2+)</name>
        <dbReference type="ChEBI" id="CHEBI:18420"/>
    </ligand>
</feature>
<keyword evidence="5" id="KW-0460">Magnesium</keyword>
<dbReference type="GO" id="GO:0007191">
    <property type="term" value="P:adenylate cyclase-activating dopamine receptor signaling pathway"/>
    <property type="evidence" value="ECO:0007669"/>
    <property type="project" value="TreeGrafter"/>
</dbReference>
<dbReference type="PANTHER" id="PTHR10218:SF194">
    <property type="entry name" value="G PROTEIN, ALPHA SUBUNIT"/>
    <property type="match status" value="1"/>
</dbReference>
<evidence type="ECO:0000313" key="7">
    <source>
        <dbReference type="Proteomes" id="UP000492821"/>
    </source>
</evidence>
<evidence type="ECO:0000256" key="6">
    <source>
        <dbReference type="SAM" id="MobiDB-lite"/>
    </source>
</evidence>
<keyword evidence="5" id="KW-0479">Metal-binding</keyword>
<keyword evidence="3" id="KW-0807">Transducer</keyword>
<feature type="compositionally biased region" description="Basic and acidic residues" evidence="6">
    <location>
        <begin position="7"/>
        <end position="21"/>
    </location>
</feature>
<dbReference type="InterPro" id="IPR027417">
    <property type="entry name" value="P-loop_NTPase"/>
</dbReference>
<dbReference type="PRINTS" id="PR00318">
    <property type="entry name" value="GPROTEINA"/>
</dbReference>
<feature type="binding site" evidence="5">
    <location>
        <position position="42"/>
    </location>
    <ligand>
        <name>Mg(2+)</name>
        <dbReference type="ChEBI" id="CHEBI:18420"/>
    </ligand>
</feature>
<name>A0A7E4VYR4_PANRE</name>
<feature type="region of interest" description="Disordered" evidence="6">
    <location>
        <begin position="1"/>
        <end position="24"/>
    </location>
</feature>
<feature type="binding site" evidence="4">
    <location>
        <begin position="297"/>
        <end position="300"/>
    </location>
    <ligand>
        <name>GTP</name>
        <dbReference type="ChEBI" id="CHEBI:37565"/>
    </ligand>
</feature>
<evidence type="ECO:0000256" key="3">
    <source>
        <dbReference type="ARBA" id="ARBA00023224"/>
    </source>
</evidence>
<dbReference type="GO" id="GO:0003924">
    <property type="term" value="F:GTPase activity"/>
    <property type="evidence" value="ECO:0007669"/>
    <property type="project" value="InterPro"/>
</dbReference>
<evidence type="ECO:0000256" key="5">
    <source>
        <dbReference type="PIRSR" id="PIRSR601019-2"/>
    </source>
</evidence>
<dbReference type="GO" id="GO:0005525">
    <property type="term" value="F:GTP binding"/>
    <property type="evidence" value="ECO:0007669"/>
    <property type="project" value="UniProtKB-KW"/>
</dbReference>
<dbReference type="GO" id="GO:0005737">
    <property type="term" value="C:cytoplasm"/>
    <property type="evidence" value="ECO:0007669"/>
    <property type="project" value="TreeGrafter"/>
</dbReference>
<dbReference type="Gene3D" id="3.40.50.300">
    <property type="entry name" value="P-loop containing nucleotide triphosphate hydrolases"/>
    <property type="match status" value="1"/>
</dbReference>
<sequence>MGQLCGRNERKNNRSPDDRNGHKTNAGISRFFMTGMGSAGKSTIIRQLQLLCQQNKDYKLCNSDWSEMTLTDIDKCVWVNTIRRNVLDCFDIFAKQIQQNNMTYSDSDNTKFALRIEQLCDEENGIDDIDIDEDFQKSMIKYFEDQAVKDLLKKWNKIDLPHKKLFDGAHHFLTSDKISEVFSQNYDPTDTDKIHCRKPTMKKDKYRFILNGTKIEIDDVGGQKSELMRVSDYLHHWSFDTQENDQNFILLVVSMSDYNVPHAEYPKYTLLDESSEYMKLLLNNGIADKCGLLIFFNKKDRFKEKLADEQCRDDIHYLKDYLAREAYQDYQTSGKFNENVMNHAITAKFLDKLYSSQKVDKRNYCR</sequence>
<proteinExistence type="predicted"/>
<dbReference type="SMART" id="SM00275">
    <property type="entry name" value="G_alpha"/>
    <property type="match status" value="1"/>
</dbReference>
<protein>
    <submittedName>
        <fullName evidence="8">G-protein alpha subunit</fullName>
    </submittedName>
</protein>
<dbReference type="WBParaSite" id="Pan_g4517.t1">
    <property type="protein sequence ID" value="Pan_g4517.t1"/>
    <property type="gene ID" value="Pan_g4517"/>
</dbReference>
<dbReference type="GO" id="GO:0005834">
    <property type="term" value="C:heterotrimeric G-protein complex"/>
    <property type="evidence" value="ECO:0007669"/>
    <property type="project" value="TreeGrafter"/>
</dbReference>
<evidence type="ECO:0000256" key="2">
    <source>
        <dbReference type="ARBA" id="ARBA00023134"/>
    </source>
</evidence>
<reference evidence="7" key="1">
    <citation type="journal article" date="2013" name="Genetics">
        <title>The draft genome and transcriptome of Panagrellus redivivus are shaped by the harsh demands of a free-living lifestyle.</title>
        <authorList>
            <person name="Srinivasan J."/>
            <person name="Dillman A.R."/>
            <person name="Macchietto M.G."/>
            <person name="Heikkinen L."/>
            <person name="Lakso M."/>
            <person name="Fracchia K.M."/>
            <person name="Antoshechkin I."/>
            <person name="Mortazavi A."/>
            <person name="Wong G."/>
            <person name="Sternberg P.W."/>
        </authorList>
    </citation>
    <scope>NUCLEOTIDE SEQUENCE [LARGE SCALE GENOMIC DNA]</scope>
    <source>
        <strain evidence="7">MT8872</strain>
    </source>
</reference>
<dbReference type="AlphaFoldDB" id="A0A7E4VYR4"/>
<reference evidence="8" key="2">
    <citation type="submission" date="2020-10" db="UniProtKB">
        <authorList>
            <consortium name="WormBaseParasite"/>
        </authorList>
    </citation>
    <scope>IDENTIFICATION</scope>
</reference>
<feature type="binding site" evidence="4">
    <location>
        <begin position="219"/>
        <end position="223"/>
    </location>
    <ligand>
        <name>GTP</name>
        <dbReference type="ChEBI" id="CHEBI:37565"/>
    </ligand>
</feature>
<dbReference type="PROSITE" id="PS51882">
    <property type="entry name" value="G_ALPHA"/>
    <property type="match status" value="1"/>
</dbReference>
<dbReference type="Proteomes" id="UP000492821">
    <property type="component" value="Unassembled WGS sequence"/>
</dbReference>
<dbReference type="SUPFAM" id="SSF52540">
    <property type="entry name" value="P-loop containing nucleoside triphosphate hydrolases"/>
    <property type="match status" value="1"/>
</dbReference>
<dbReference type="GO" id="GO:0031683">
    <property type="term" value="F:G-protein beta/gamma-subunit complex binding"/>
    <property type="evidence" value="ECO:0007669"/>
    <property type="project" value="InterPro"/>
</dbReference>
<dbReference type="GO" id="GO:0001664">
    <property type="term" value="F:G protein-coupled receptor binding"/>
    <property type="evidence" value="ECO:0007669"/>
    <property type="project" value="TreeGrafter"/>
</dbReference>
<dbReference type="Gene3D" id="1.10.400.10">
    <property type="entry name" value="GI Alpha 1, domain 2-like"/>
    <property type="match status" value="1"/>
</dbReference>
<dbReference type="InterPro" id="IPR001019">
    <property type="entry name" value="Gprotein_alpha_su"/>
</dbReference>
<accession>A0A7E4VYR4</accession>
<evidence type="ECO:0000313" key="8">
    <source>
        <dbReference type="WBParaSite" id="Pan_g4517.t1"/>
    </source>
</evidence>
<dbReference type="GO" id="GO:0007606">
    <property type="term" value="P:sensory perception of chemical stimulus"/>
    <property type="evidence" value="ECO:0007669"/>
    <property type="project" value="TreeGrafter"/>
</dbReference>
<dbReference type="SUPFAM" id="SSF47895">
    <property type="entry name" value="Transducin (alpha subunit), insertion domain"/>
    <property type="match status" value="1"/>
</dbReference>
<keyword evidence="2 4" id="KW-0342">GTP-binding</keyword>
<keyword evidence="7" id="KW-1185">Reference proteome</keyword>
<dbReference type="InterPro" id="IPR011025">
    <property type="entry name" value="GproteinA_insert"/>
</dbReference>